<name>A0A1L3ST72_9HYPH</name>
<dbReference type="Proteomes" id="UP000182840">
    <property type="component" value="Chromosome"/>
</dbReference>
<feature type="transmembrane region" description="Helical" evidence="7">
    <location>
        <begin position="34"/>
        <end position="54"/>
    </location>
</feature>
<dbReference type="PANTHER" id="PTHR33884">
    <property type="entry name" value="UPF0410 PROTEIN YMGE"/>
    <property type="match status" value="1"/>
</dbReference>
<dbReference type="InterPro" id="IPR007341">
    <property type="entry name" value="Transgly_assoc"/>
</dbReference>
<keyword evidence="6 7" id="KW-0472">Membrane</keyword>
<comment type="similarity">
    <text evidence="2">Belongs to the UPF0410 family.</text>
</comment>
<feature type="transmembrane region" description="Helical" evidence="7">
    <location>
        <begin position="6"/>
        <end position="22"/>
    </location>
</feature>
<evidence type="ECO:0000313" key="8">
    <source>
        <dbReference type="EMBL" id="APH72561.1"/>
    </source>
</evidence>
<dbReference type="GO" id="GO:0005886">
    <property type="term" value="C:plasma membrane"/>
    <property type="evidence" value="ECO:0007669"/>
    <property type="project" value="UniProtKB-SubCell"/>
</dbReference>
<proteinExistence type="inferred from homology"/>
<dbReference type="OrthoDB" id="9815411at2"/>
<protein>
    <recommendedName>
        <fullName evidence="10">GlsB/YeaQ/YmgE family stress response membrane protein</fullName>
    </recommendedName>
</protein>
<evidence type="ECO:0000256" key="3">
    <source>
        <dbReference type="ARBA" id="ARBA00022475"/>
    </source>
</evidence>
<evidence type="ECO:0000256" key="5">
    <source>
        <dbReference type="ARBA" id="ARBA00022989"/>
    </source>
</evidence>
<reference evidence="9" key="1">
    <citation type="submission" date="2016-11" db="EMBL/GenBank/DDBJ databases">
        <title>Mesorhizobium oceanicum sp. nov., isolated from deep seawater in South China Sea.</title>
        <authorList>
            <person name="Fu G.-Y."/>
        </authorList>
    </citation>
    <scope>NUCLEOTIDE SEQUENCE [LARGE SCALE GENOMIC DNA]</scope>
    <source>
        <strain evidence="9">B7</strain>
    </source>
</reference>
<comment type="subcellular location">
    <subcellularLocation>
        <location evidence="1">Cell membrane</location>
        <topology evidence="1">Multi-pass membrane protein</topology>
    </subcellularLocation>
</comment>
<dbReference type="STRING" id="1670800.BSQ44_15250"/>
<keyword evidence="5 7" id="KW-1133">Transmembrane helix</keyword>
<evidence type="ECO:0000256" key="7">
    <source>
        <dbReference type="SAM" id="Phobius"/>
    </source>
</evidence>
<feature type="transmembrane region" description="Helical" evidence="7">
    <location>
        <begin position="60"/>
        <end position="81"/>
    </location>
</feature>
<dbReference type="KEGG" id="meso:BSQ44_15250"/>
<evidence type="ECO:0000256" key="4">
    <source>
        <dbReference type="ARBA" id="ARBA00022692"/>
    </source>
</evidence>
<accession>A0A1L3ST72</accession>
<gene>
    <name evidence="8" type="ORF">BSQ44_15250</name>
</gene>
<dbReference type="RefSeq" id="WP_072605654.1">
    <property type="nucleotide sequence ID" value="NZ_CP018171.1"/>
</dbReference>
<sequence>MEDAGVGWIAAIIIGGIAGWLAEKFMKSNMGVLMNIILGIVGAIIANALLGIFGVALGGWIGYLIAGFIGACILIAIARMFRR</sequence>
<keyword evidence="9" id="KW-1185">Reference proteome</keyword>
<dbReference type="AlphaFoldDB" id="A0A1L3ST72"/>
<evidence type="ECO:0000256" key="1">
    <source>
        <dbReference type="ARBA" id="ARBA00004651"/>
    </source>
</evidence>
<organism evidence="8 9">
    <name type="scientific">Aquibium oceanicum</name>
    <dbReference type="NCBI Taxonomy" id="1670800"/>
    <lineage>
        <taxon>Bacteria</taxon>
        <taxon>Pseudomonadati</taxon>
        <taxon>Pseudomonadota</taxon>
        <taxon>Alphaproteobacteria</taxon>
        <taxon>Hyphomicrobiales</taxon>
        <taxon>Phyllobacteriaceae</taxon>
        <taxon>Aquibium</taxon>
    </lineage>
</organism>
<evidence type="ECO:0000256" key="2">
    <source>
        <dbReference type="ARBA" id="ARBA00011006"/>
    </source>
</evidence>
<evidence type="ECO:0000256" key="6">
    <source>
        <dbReference type="ARBA" id="ARBA00023136"/>
    </source>
</evidence>
<dbReference type="PANTHER" id="PTHR33884:SF3">
    <property type="entry name" value="UPF0410 PROTEIN YMGE"/>
    <property type="match status" value="1"/>
</dbReference>
<evidence type="ECO:0008006" key="10">
    <source>
        <dbReference type="Google" id="ProtNLM"/>
    </source>
</evidence>
<dbReference type="EMBL" id="CP018171">
    <property type="protein sequence ID" value="APH72561.1"/>
    <property type="molecule type" value="Genomic_DNA"/>
</dbReference>
<evidence type="ECO:0000313" key="9">
    <source>
        <dbReference type="Proteomes" id="UP000182840"/>
    </source>
</evidence>
<dbReference type="Pfam" id="PF04226">
    <property type="entry name" value="Transgly_assoc"/>
    <property type="match status" value="1"/>
</dbReference>
<keyword evidence="3" id="KW-1003">Cell membrane</keyword>
<keyword evidence="4 7" id="KW-0812">Transmembrane</keyword>